<gene>
    <name evidence="3" type="ORF">E0F26_07405</name>
</gene>
<dbReference type="PANTHER" id="PTHR42760">
    <property type="entry name" value="SHORT-CHAIN DEHYDROGENASES/REDUCTASES FAMILY MEMBER"/>
    <property type="match status" value="1"/>
</dbReference>
<dbReference type="InterPro" id="IPR036291">
    <property type="entry name" value="NAD(P)-bd_dom_sf"/>
</dbReference>
<dbReference type="PANTHER" id="PTHR42760:SF123">
    <property type="entry name" value="OXIDOREDUCTASE"/>
    <property type="match status" value="1"/>
</dbReference>
<dbReference type="CDD" id="cd05233">
    <property type="entry name" value="SDR_c"/>
    <property type="match status" value="1"/>
</dbReference>
<dbReference type="InterPro" id="IPR020904">
    <property type="entry name" value="Sc_DH/Rdtase_CS"/>
</dbReference>
<dbReference type="Pfam" id="PF13561">
    <property type="entry name" value="adh_short_C2"/>
    <property type="match status" value="1"/>
</dbReference>
<dbReference type="EMBL" id="CP036501">
    <property type="protein sequence ID" value="UZP74574.1"/>
    <property type="molecule type" value="Genomic_DNA"/>
</dbReference>
<dbReference type="PROSITE" id="PS00061">
    <property type="entry name" value="ADH_SHORT"/>
    <property type="match status" value="1"/>
</dbReference>
<evidence type="ECO:0000259" key="2">
    <source>
        <dbReference type="SMART" id="SM00822"/>
    </source>
</evidence>
<reference evidence="3 4" key="1">
    <citation type="submission" date="2019-02" db="EMBL/GenBank/DDBJ databases">
        <title>Halieaceae_genomes.</title>
        <authorList>
            <person name="Li S.-H."/>
        </authorList>
    </citation>
    <scope>NUCLEOTIDE SEQUENCE [LARGE SCALE GENOMIC DNA]</scope>
    <source>
        <strain evidence="3 4">JH123</strain>
    </source>
</reference>
<organism evidence="3 4">
    <name type="scientific">Candidatus Paraluminiphilus aquimaris</name>
    <dbReference type="NCBI Taxonomy" id="2518994"/>
    <lineage>
        <taxon>Bacteria</taxon>
        <taxon>Pseudomonadati</taxon>
        <taxon>Pseudomonadota</taxon>
        <taxon>Gammaproteobacteria</taxon>
        <taxon>Cellvibrionales</taxon>
        <taxon>Halieaceae</taxon>
        <taxon>Candidatus Paraluminiphilus</taxon>
    </lineage>
</organism>
<dbReference type="PRINTS" id="PR00080">
    <property type="entry name" value="SDRFAMILY"/>
</dbReference>
<dbReference type="PRINTS" id="PR00081">
    <property type="entry name" value="GDHRDH"/>
</dbReference>
<dbReference type="SUPFAM" id="SSF51735">
    <property type="entry name" value="NAD(P)-binding Rossmann-fold domains"/>
    <property type="match status" value="1"/>
</dbReference>
<accession>A0ABY6Q695</accession>
<protein>
    <submittedName>
        <fullName evidence="3">SDR family oxidoreductase</fullName>
    </submittedName>
</protein>
<dbReference type="InterPro" id="IPR002347">
    <property type="entry name" value="SDR_fam"/>
</dbReference>
<dbReference type="Gene3D" id="3.40.50.720">
    <property type="entry name" value="NAD(P)-binding Rossmann-like Domain"/>
    <property type="match status" value="1"/>
</dbReference>
<name>A0ABY6Q695_9GAMM</name>
<dbReference type="NCBIfam" id="NF005893">
    <property type="entry name" value="PRK07856.1"/>
    <property type="match status" value="1"/>
</dbReference>
<feature type="domain" description="Ketoreductase" evidence="2">
    <location>
        <begin position="7"/>
        <end position="172"/>
    </location>
</feature>
<evidence type="ECO:0000256" key="1">
    <source>
        <dbReference type="ARBA" id="ARBA00006484"/>
    </source>
</evidence>
<comment type="similarity">
    <text evidence="1">Belongs to the short-chain dehydrogenases/reductases (SDR) family.</text>
</comment>
<evidence type="ECO:0000313" key="3">
    <source>
        <dbReference type="EMBL" id="UZP74574.1"/>
    </source>
</evidence>
<dbReference type="RefSeq" id="WP_279241030.1">
    <property type="nucleotide sequence ID" value="NZ_CP036501.1"/>
</dbReference>
<dbReference type="SMART" id="SM00822">
    <property type="entry name" value="PKS_KR"/>
    <property type="match status" value="1"/>
</dbReference>
<keyword evidence="4" id="KW-1185">Reference proteome</keyword>
<proteinExistence type="inferred from homology"/>
<dbReference type="Proteomes" id="UP001317963">
    <property type="component" value="Chromosome"/>
</dbReference>
<dbReference type="NCBIfam" id="NF005559">
    <property type="entry name" value="PRK07231.1"/>
    <property type="match status" value="1"/>
</dbReference>
<dbReference type="InterPro" id="IPR057326">
    <property type="entry name" value="KR_dom"/>
</dbReference>
<evidence type="ECO:0000313" key="4">
    <source>
        <dbReference type="Proteomes" id="UP001317963"/>
    </source>
</evidence>
<sequence>MSDLSGKVCLVTGGAGHIGRAICESLLAQGAEVIAVGRREPAEPVASQGSEATFYSADIRDPAASQALIEFVAERFGRLDILVNNAGGGPPVAAAHASAELTQKIISLNLLAPLVLSQQAHPLLTKASGGGAIVNIASVSGARPSPGTAAYGAAKAGLLNVTKSLAMEWGPQIRVNALIVGLVHNEAGVEHYGGEEGFKRVADMLPLKRMASPQDVANAVLLMCSDRASYISGANLEVDGGGEVPVFLHLANESSKAK</sequence>